<keyword evidence="1" id="KW-0175">Coiled coil</keyword>
<dbReference type="AlphaFoldDB" id="A0A2Z7AJK5"/>
<dbReference type="EMBL" id="KV014637">
    <property type="protein sequence ID" value="KZV21951.1"/>
    <property type="molecule type" value="Genomic_DNA"/>
</dbReference>
<accession>A0A2Z7AJK5</accession>
<dbReference type="Proteomes" id="UP000250235">
    <property type="component" value="Unassembled WGS sequence"/>
</dbReference>
<keyword evidence="3" id="KW-1185">Reference proteome</keyword>
<proteinExistence type="predicted"/>
<evidence type="ECO:0000313" key="2">
    <source>
        <dbReference type="EMBL" id="KZV21951.1"/>
    </source>
</evidence>
<evidence type="ECO:0000256" key="1">
    <source>
        <dbReference type="SAM" id="Coils"/>
    </source>
</evidence>
<sequence length="100" mass="11699">MAPFIPRTRAAAAIRMKQLALDNQSRVIRHLRAKVETELRESAATKEELAKKVSCLEREFQLLRNDNCSLRNVVTLYKDIDRRTSQLVEAKNEYKSTKWH</sequence>
<protein>
    <submittedName>
        <fullName evidence="2">Uncharacterized protein</fullName>
    </submittedName>
</protein>
<organism evidence="2 3">
    <name type="scientific">Dorcoceras hygrometricum</name>
    <dbReference type="NCBI Taxonomy" id="472368"/>
    <lineage>
        <taxon>Eukaryota</taxon>
        <taxon>Viridiplantae</taxon>
        <taxon>Streptophyta</taxon>
        <taxon>Embryophyta</taxon>
        <taxon>Tracheophyta</taxon>
        <taxon>Spermatophyta</taxon>
        <taxon>Magnoliopsida</taxon>
        <taxon>eudicotyledons</taxon>
        <taxon>Gunneridae</taxon>
        <taxon>Pentapetalae</taxon>
        <taxon>asterids</taxon>
        <taxon>lamiids</taxon>
        <taxon>Lamiales</taxon>
        <taxon>Gesneriaceae</taxon>
        <taxon>Didymocarpoideae</taxon>
        <taxon>Trichosporeae</taxon>
        <taxon>Loxocarpinae</taxon>
        <taxon>Dorcoceras</taxon>
    </lineage>
</organism>
<evidence type="ECO:0000313" key="3">
    <source>
        <dbReference type="Proteomes" id="UP000250235"/>
    </source>
</evidence>
<name>A0A2Z7AJK5_9LAMI</name>
<reference evidence="2 3" key="1">
    <citation type="journal article" date="2015" name="Proc. Natl. Acad. Sci. U.S.A.">
        <title>The resurrection genome of Boea hygrometrica: A blueprint for survival of dehydration.</title>
        <authorList>
            <person name="Xiao L."/>
            <person name="Yang G."/>
            <person name="Zhang L."/>
            <person name="Yang X."/>
            <person name="Zhao S."/>
            <person name="Ji Z."/>
            <person name="Zhou Q."/>
            <person name="Hu M."/>
            <person name="Wang Y."/>
            <person name="Chen M."/>
            <person name="Xu Y."/>
            <person name="Jin H."/>
            <person name="Xiao X."/>
            <person name="Hu G."/>
            <person name="Bao F."/>
            <person name="Hu Y."/>
            <person name="Wan P."/>
            <person name="Li L."/>
            <person name="Deng X."/>
            <person name="Kuang T."/>
            <person name="Xiang C."/>
            <person name="Zhu J.K."/>
            <person name="Oliver M.J."/>
            <person name="He Y."/>
        </authorList>
    </citation>
    <scope>NUCLEOTIDE SEQUENCE [LARGE SCALE GENOMIC DNA]</scope>
    <source>
        <strain evidence="3">cv. XS01</strain>
    </source>
</reference>
<gene>
    <name evidence="2" type="ORF">F511_09824</name>
</gene>
<feature type="coiled-coil region" evidence="1">
    <location>
        <begin position="32"/>
        <end position="66"/>
    </location>
</feature>